<dbReference type="InterPro" id="IPR026992">
    <property type="entry name" value="DIOX_N"/>
</dbReference>
<keyword evidence="5" id="KW-0408">Iron</keyword>
<dbReference type="PANTHER" id="PTHR10209">
    <property type="entry name" value="OXIDOREDUCTASE, 2OG-FE II OXYGENASE FAMILY PROTEIN"/>
    <property type="match status" value="1"/>
</dbReference>
<dbReference type="Gene3D" id="2.60.120.330">
    <property type="entry name" value="B-lactam Antibiotic, Isopenicillin N Synthase, Chain"/>
    <property type="match status" value="3"/>
</dbReference>
<dbReference type="Gramene" id="KFK35329">
    <property type="protein sequence ID" value="KFK35329"/>
    <property type="gene ID" value="AALP_AA5G270700"/>
</dbReference>
<dbReference type="GO" id="GO:0051213">
    <property type="term" value="F:dioxygenase activity"/>
    <property type="evidence" value="ECO:0007669"/>
    <property type="project" value="UniProtKB-ARBA"/>
</dbReference>
<keyword evidence="3" id="KW-0479">Metal-binding</keyword>
<comment type="similarity">
    <text evidence="2">Belongs to the iron/ascorbate-dependent oxidoreductase family.</text>
</comment>
<feature type="domain" description="Fe2OG dioxygenase" evidence="6">
    <location>
        <begin position="435"/>
        <end position="535"/>
    </location>
</feature>
<evidence type="ECO:0000256" key="2">
    <source>
        <dbReference type="ARBA" id="ARBA00008056"/>
    </source>
</evidence>
<dbReference type="EMBL" id="CM002873">
    <property type="protein sequence ID" value="KFK35329.1"/>
    <property type="molecule type" value="Genomic_DNA"/>
</dbReference>
<accession>A0A087GZM7</accession>
<dbReference type="Pfam" id="PF14226">
    <property type="entry name" value="DIOX_N"/>
    <property type="match status" value="2"/>
</dbReference>
<evidence type="ECO:0000313" key="8">
    <source>
        <dbReference type="Proteomes" id="UP000029120"/>
    </source>
</evidence>
<protein>
    <recommendedName>
        <fullName evidence="6">Fe2OG dioxygenase domain-containing protein</fullName>
    </recommendedName>
</protein>
<dbReference type="PROSITE" id="PS51471">
    <property type="entry name" value="FE2OG_OXY"/>
    <property type="match status" value="2"/>
</dbReference>
<keyword evidence="8" id="KW-1185">Reference proteome</keyword>
<feature type="domain" description="Fe2OG dioxygenase" evidence="6">
    <location>
        <begin position="89"/>
        <end position="236"/>
    </location>
</feature>
<dbReference type="AlphaFoldDB" id="A0A087GZM7"/>
<dbReference type="GO" id="GO:0046872">
    <property type="term" value="F:metal ion binding"/>
    <property type="evidence" value="ECO:0007669"/>
    <property type="project" value="UniProtKB-KW"/>
</dbReference>
<evidence type="ECO:0000256" key="3">
    <source>
        <dbReference type="ARBA" id="ARBA00022723"/>
    </source>
</evidence>
<gene>
    <name evidence="7" type="ordered locus">AALP_Aa5g270700</name>
</gene>
<dbReference type="InterPro" id="IPR005123">
    <property type="entry name" value="Oxoglu/Fe-dep_dioxygenase_dom"/>
</dbReference>
<organism evidence="7 8">
    <name type="scientific">Arabis alpina</name>
    <name type="common">Alpine rock-cress</name>
    <dbReference type="NCBI Taxonomy" id="50452"/>
    <lineage>
        <taxon>Eukaryota</taxon>
        <taxon>Viridiplantae</taxon>
        <taxon>Streptophyta</taxon>
        <taxon>Embryophyta</taxon>
        <taxon>Tracheophyta</taxon>
        <taxon>Spermatophyta</taxon>
        <taxon>Magnoliopsida</taxon>
        <taxon>eudicotyledons</taxon>
        <taxon>Gunneridae</taxon>
        <taxon>Pentapetalae</taxon>
        <taxon>rosids</taxon>
        <taxon>malvids</taxon>
        <taxon>Brassicales</taxon>
        <taxon>Brassicaceae</taxon>
        <taxon>Arabideae</taxon>
        <taxon>Arabis</taxon>
    </lineage>
</organism>
<evidence type="ECO:0000313" key="7">
    <source>
        <dbReference type="EMBL" id="KFK35329.1"/>
    </source>
</evidence>
<evidence type="ECO:0000256" key="4">
    <source>
        <dbReference type="ARBA" id="ARBA00023002"/>
    </source>
</evidence>
<dbReference type="SUPFAM" id="SSF51197">
    <property type="entry name" value="Clavaminate synthase-like"/>
    <property type="match status" value="2"/>
</dbReference>
<dbReference type="eggNOG" id="KOG0143">
    <property type="taxonomic scope" value="Eukaryota"/>
</dbReference>
<dbReference type="PANTHER" id="PTHR10209:SF705">
    <property type="entry name" value="1-AMINOCYCLOPROPANE-1-CARBOXYLATE OXIDASE HOMOLOG 8"/>
    <property type="match status" value="1"/>
</dbReference>
<dbReference type="InterPro" id="IPR027443">
    <property type="entry name" value="IPNS-like_sf"/>
</dbReference>
<name>A0A087GZM7_ARAAL</name>
<evidence type="ECO:0000259" key="6">
    <source>
        <dbReference type="PROSITE" id="PS51471"/>
    </source>
</evidence>
<evidence type="ECO:0000256" key="1">
    <source>
        <dbReference type="ARBA" id="ARBA00001962"/>
    </source>
</evidence>
<reference evidence="8" key="1">
    <citation type="journal article" date="2015" name="Nat. Plants">
        <title>Genome expansion of Arabis alpina linked with retrotransposition and reduced symmetric DNA methylation.</title>
        <authorList>
            <person name="Willing E.M."/>
            <person name="Rawat V."/>
            <person name="Mandakova T."/>
            <person name="Maumus F."/>
            <person name="James G.V."/>
            <person name="Nordstroem K.J."/>
            <person name="Becker C."/>
            <person name="Warthmann N."/>
            <person name="Chica C."/>
            <person name="Szarzynska B."/>
            <person name="Zytnicki M."/>
            <person name="Albani M.C."/>
            <person name="Kiefer C."/>
            <person name="Bergonzi S."/>
            <person name="Castaings L."/>
            <person name="Mateos J.L."/>
            <person name="Berns M.C."/>
            <person name="Bujdoso N."/>
            <person name="Piofczyk T."/>
            <person name="de Lorenzo L."/>
            <person name="Barrero-Sicilia C."/>
            <person name="Mateos I."/>
            <person name="Piednoel M."/>
            <person name="Hagmann J."/>
            <person name="Chen-Min-Tao R."/>
            <person name="Iglesias-Fernandez R."/>
            <person name="Schuster S.C."/>
            <person name="Alonso-Blanco C."/>
            <person name="Roudier F."/>
            <person name="Carbonero P."/>
            <person name="Paz-Ares J."/>
            <person name="Davis S.J."/>
            <person name="Pecinka A."/>
            <person name="Quesneville H."/>
            <person name="Colot V."/>
            <person name="Lysak M.A."/>
            <person name="Weigel D."/>
            <person name="Coupland G."/>
            <person name="Schneeberger K."/>
        </authorList>
    </citation>
    <scope>NUCLEOTIDE SEQUENCE [LARGE SCALE GENOMIC DNA]</scope>
    <source>
        <strain evidence="8">cv. Pajares</strain>
    </source>
</reference>
<dbReference type="OMA" id="ITKTANW"/>
<proteinExistence type="inferred from homology"/>
<dbReference type="Pfam" id="PF03171">
    <property type="entry name" value="2OG-FeII_Oxy"/>
    <property type="match status" value="2"/>
</dbReference>
<dbReference type="OrthoDB" id="288590at2759"/>
<dbReference type="Proteomes" id="UP000029120">
    <property type="component" value="Chromosome 5"/>
</dbReference>
<comment type="cofactor">
    <cofactor evidence="1">
        <name>Fe cation</name>
        <dbReference type="ChEBI" id="CHEBI:24875"/>
    </cofactor>
</comment>
<sequence>MTTITTDHSSQVKAFEESKTGVKGLVDAGITEIPAIFRMPQVALTTKKPPPATQLAIPTIDLQGGVYSKNQDSATRQSVVEKIGDAAEKWGFFQVVNHGIPLDVLEKIREGTRGFHELDNESKKPLYSRDHTRDLLYYSNVDLHEARAAGWRDTLACYLAPDPPTLEDLPAGKIGGLQVLHDQYWIDVPPNPEAFVVNIGDFLQLISNDKFISVEHRVLANGTPEPRISVLSFFTSFKRANPRMYGPIKEILSEENPAKYREFTINEYLNIFETTYLAIPTIDLKGGVYSKNQDLDTRRSVVKKIGDAAEKGGFFQVVNHGIPLNVLEKIREGVREFHEEDNEDKKRFYSRDHTKKLVYYSNVDLYTARATSWRDTLGCYMAPNPPTLEDLPAVCGEIMLEYKKEIMKLGDLLFELLSEALGLNPNHLKDMDCTKSMVMFGQYYPPCPQPDFTLGISKHTDFSFLTIVLQGNIGGLQALHNQYWVDVPPVSEAFVVNIGDLLPLISNDKFISVEHRVVANGAAEPRISVPCFFSSIMKENPQVYGPIKELLSEQNPPKYREATINEFSNIFGTNELTTSALLHFKI</sequence>
<evidence type="ECO:0000256" key="5">
    <source>
        <dbReference type="ARBA" id="ARBA00023004"/>
    </source>
</evidence>
<keyword evidence="4" id="KW-0560">Oxidoreductase</keyword>
<dbReference type="InterPro" id="IPR044861">
    <property type="entry name" value="IPNS-like_FE2OG_OXY"/>
</dbReference>
<dbReference type="FunFam" id="2.60.120.330:FF:000005">
    <property type="entry name" value="1-aminocyclopropane-1-carboxylate oxidase homolog 1"/>
    <property type="match status" value="1"/>
</dbReference>